<evidence type="ECO:0000256" key="1">
    <source>
        <dbReference type="ARBA" id="ARBA00001974"/>
    </source>
</evidence>
<dbReference type="Gene3D" id="4.10.450.10">
    <property type="entry name" value="Glucose Oxidase, domain 2"/>
    <property type="match status" value="1"/>
</dbReference>
<comment type="similarity">
    <text evidence="4 15">Belongs to the GMC oxidoreductase family.</text>
</comment>
<feature type="active site" description="Proton donor" evidence="13">
    <location>
        <position position="533"/>
    </location>
</feature>
<keyword evidence="20" id="KW-1185">Reference proteome</keyword>
<feature type="active site" description="Proton acceptor" evidence="13">
    <location>
        <position position="576"/>
    </location>
</feature>
<dbReference type="Gene3D" id="3.50.50.60">
    <property type="entry name" value="FAD/NAD(P)-binding domain"/>
    <property type="match status" value="1"/>
</dbReference>
<evidence type="ECO:0000256" key="13">
    <source>
        <dbReference type="PIRSR" id="PIRSR000137-1"/>
    </source>
</evidence>
<evidence type="ECO:0000256" key="10">
    <source>
        <dbReference type="ARBA" id="ARBA00023002"/>
    </source>
</evidence>
<dbReference type="PANTHER" id="PTHR11552">
    <property type="entry name" value="GLUCOSE-METHANOL-CHOLINE GMC OXIDOREDUCTASE"/>
    <property type="match status" value="1"/>
</dbReference>
<comment type="catalytic activity">
    <reaction evidence="11">
        <text>beta-D-glucose + O2 = D-glucono-1,5-lactone + H2O2</text>
        <dbReference type="Rhea" id="RHEA:11428"/>
        <dbReference type="ChEBI" id="CHEBI:15379"/>
        <dbReference type="ChEBI" id="CHEBI:15903"/>
        <dbReference type="ChEBI" id="CHEBI:16217"/>
        <dbReference type="ChEBI" id="CHEBI:16240"/>
        <dbReference type="EC" id="1.1.3.4"/>
    </reaction>
    <physiologicalReaction direction="left-to-right" evidence="11">
        <dbReference type="Rhea" id="RHEA:11429"/>
    </physiologicalReaction>
</comment>
<keyword evidence="6" id="KW-0134">Cell wall</keyword>
<evidence type="ECO:0000256" key="14">
    <source>
        <dbReference type="PIRSR" id="PIRSR000137-2"/>
    </source>
</evidence>
<comment type="cofactor">
    <cofactor evidence="1 14">
        <name>FAD</name>
        <dbReference type="ChEBI" id="CHEBI:57692"/>
    </cofactor>
</comment>
<dbReference type="EC" id="1.1.3.4" evidence="12"/>
<dbReference type="GO" id="GO:0046562">
    <property type="term" value="F:beta-D-glucose oxidase activity"/>
    <property type="evidence" value="ECO:0007669"/>
    <property type="project" value="UniProtKB-EC"/>
</dbReference>
<dbReference type="InterPro" id="IPR007867">
    <property type="entry name" value="GMC_OxRtase_C"/>
</dbReference>
<feature type="binding site" evidence="14">
    <location>
        <position position="115"/>
    </location>
    <ligand>
        <name>FAD</name>
        <dbReference type="ChEBI" id="CHEBI:57692"/>
    </ligand>
</feature>
<feature type="domain" description="Glucose-methanol-choline oxidoreductase N-terminal" evidence="17">
    <location>
        <begin position="109"/>
        <end position="132"/>
    </location>
</feature>
<reference evidence="19 20" key="1">
    <citation type="submission" date="2018-08" db="EMBL/GenBank/DDBJ databases">
        <title>Draft genome sequences of two Aspergillus turcosus clinical strains isolated from bronchoalveolar lavage fluid: one azole-susceptible and the other azole-resistant.</title>
        <authorList>
            <person name="Parent-Michaud M."/>
            <person name="Dufresne P.J."/>
            <person name="Fournier E."/>
            <person name="Martineau C."/>
            <person name="Moreira S."/>
            <person name="Perkins V."/>
            <person name="De Repentigny L."/>
            <person name="Dufresne S.F."/>
        </authorList>
    </citation>
    <scope>NUCLEOTIDE SEQUENCE [LARGE SCALE GENOMIC DNA]</scope>
    <source>
        <strain evidence="19">HMR AF 1038</strain>
    </source>
</reference>
<evidence type="ECO:0000256" key="15">
    <source>
        <dbReference type="RuleBase" id="RU003968"/>
    </source>
</evidence>
<evidence type="ECO:0000259" key="17">
    <source>
        <dbReference type="PROSITE" id="PS00623"/>
    </source>
</evidence>
<comment type="subcellular location">
    <subcellularLocation>
        <location evidence="2">Secreted</location>
        <location evidence="2">Cell wall</location>
    </subcellularLocation>
    <subcellularLocation>
        <location evidence="3">Secreted</location>
        <location evidence="3">Extracellular space</location>
        <location evidence="3">Extracellular matrix</location>
    </subcellularLocation>
</comment>
<dbReference type="Proteomes" id="UP000215289">
    <property type="component" value="Unassembled WGS sequence"/>
</dbReference>
<dbReference type="InterPro" id="IPR036188">
    <property type="entry name" value="FAD/NAD-bd_sf"/>
</dbReference>
<keyword evidence="7" id="KW-0964">Secreted</keyword>
<evidence type="ECO:0000256" key="5">
    <source>
        <dbReference type="ARBA" id="ARBA00011738"/>
    </source>
</evidence>
<evidence type="ECO:0000256" key="3">
    <source>
        <dbReference type="ARBA" id="ARBA00004498"/>
    </source>
</evidence>
<evidence type="ECO:0000313" key="20">
    <source>
        <dbReference type="Proteomes" id="UP000215289"/>
    </source>
</evidence>
<evidence type="ECO:0000313" key="19">
    <source>
        <dbReference type="EMBL" id="RLL98512.1"/>
    </source>
</evidence>
<dbReference type="InterPro" id="IPR012132">
    <property type="entry name" value="GMC_OxRdtase"/>
</dbReference>
<keyword evidence="8 15" id="KW-0285">Flavoprotein</keyword>
<dbReference type="PROSITE" id="PS00623">
    <property type="entry name" value="GMC_OXRED_1"/>
    <property type="match status" value="1"/>
</dbReference>
<feature type="chain" id="PRO_5019538401" description="glucose oxidase" evidence="16">
    <location>
        <begin position="30"/>
        <end position="609"/>
    </location>
</feature>
<evidence type="ECO:0000256" key="4">
    <source>
        <dbReference type="ARBA" id="ARBA00010790"/>
    </source>
</evidence>
<protein>
    <recommendedName>
        <fullName evidence="12">glucose oxidase</fullName>
        <ecNumber evidence="12">1.1.3.4</ecNumber>
    </recommendedName>
</protein>
<evidence type="ECO:0000256" key="16">
    <source>
        <dbReference type="SAM" id="SignalP"/>
    </source>
</evidence>
<evidence type="ECO:0000256" key="8">
    <source>
        <dbReference type="ARBA" id="ARBA00022630"/>
    </source>
</evidence>
<evidence type="ECO:0000256" key="12">
    <source>
        <dbReference type="ARBA" id="ARBA00049722"/>
    </source>
</evidence>
<dbReference type="EMBL" id="NIDN02000051">
    <property type="protein sequence ID" value="RLL98512.1"/>
    <property type="molecule type" value="Genomic_DNA"/>
</dbReference>
<dbReference type="Pfam" id="PF00732">
    <property type="entry name" value="GMC_oxred_N"/>
    <property type="match status" value="1"/>
</dbReference>
<comment type="subunit">
    <text evidence="5">Homodimer.</text>
</comment>
<keyword evidence="16" id="KW-0732">Signal</keyword>
<dbReference type="InterPro" id="IPR027424">
    <property type="entry name" value="Glucose_Oxidase_domain_2"/>
</dbReference>
<dbReference type="SUPFAM" id="SSF54373">
    <property type="entry name" value="FAD-linked reductases, C-terminal domain"/>
    <property type="match status" value="1"/>
</dbReference>
<keyword evidence="10" id="KW-0560">Oxidoreductase</keyword>
<dbReference type="AlphaFoldDB" id="A0A421D8N4"/>
<dbReference type="InterPro" id="IPR000172">
    <property type="entry name" value="GMC_OxRdtase_N"/>
</dbReference>
<dbReference type="Gene3D" id="3.30.560.10">
    <property type="entry name" value="Glucose Oxidase, domain 3"/>
    <property type="match status" value="1"/>
</dbReference>
<evidence type="ECO:0000256" key="9">
    <source>
        <dbReference type="ARBA" id="ARBA00022827"/>
    </source>
</evidence>
<keyword evidence="9 14" id="KW-0274">FAD</keyword>
<feature type="domain" description="Glucose-methanol-choline oxidoreductase N-terminal" evidence="18">
    <location>
        <begin position="304"/>
        <end position="318"/>
    </location>
</feature>
<dbReference type="SUPFAM" id="SSF51905">
    <property type="entry name" value="FAD/NAD(P)-binding domain"/>
    <property type="match status" value="1"/>
</dbReference>
<proteinExistence type="inferred from homology"/>
<gene>
    <name evidence="19" type="ORF">CFD26_106666</name>
</gene>
<evidence type="ECO:0000256" key="11">
    <source>
        <dbReference type="ARBA" id="ARBA00049435"/>
    </source>
</evidence>
<organism evidence="19 20">
    <name type="scientific">Aspergillus turcosus</name>
    <dbReference type="NCBI Taxonomy" id="1245748"/>
    <lineage>
        <taxon>Eukaryota</taxon>
        <taxon>Fungi</taxon>
        <taxon>Dikarya</taxon>
        <taxon>Ascomycota</taxon>
        <taxon>Pezizomycotina</taxon>
        <taxon>Eurotiomycetes</taxon>
        <taxon>Eurotiomycetidae</taxon>
        <taxon>Eurotiales</taxon>
        <taxon>Aspergillaceae</taxon>
        <taxon>Aspergillus</taxon>
        <taxon>Aspergillus subgen. Fumigati</taxon>
    </lineage>
</organism>
<dbReference type="STRING" id="1245748.A0A421D8N4"/>
<dbReference type="PROSITE" id="PS00624">
    <property type="entry name" value="GMC_OXRED_2"/>
    <property type="match status" value="1"/>
</dbReference>
<dbReference type="OrthoDB" id="269227at2759"/>
<comment type="caution">
    <text evidence="19">The sequence shown here is derived from an EMBL/GenBank/DDBJ whole genome shotgun (WGS) entry which is preliminary data.</text>
</comment>
<feature type="signal peptide" evidence="16">
    <location>
        <begin position="1"/>
        <end position="29"/>
    </location>
</feature>
<dbReference type="Pfam" id="PF05199">
    <property type="entry name" value="GMC_oxred_C"/>
    <property type="match status" value="1"/>
</dbReference>
<accession>A0A421D8N4</accession>
<dbReference type="GO" id="GO:0050660">
    <property type="term" value="F:flavin adenine dinucleotide binding"/>
    <property type="evidence" value="ECO:0007669"/>
    <property type="project" value="InterPro"/>
</dbReference>
<evidence type="ECO:0000256" key="6">
    <source>
        <dbReference type="ARBA" id="ARBA00022512"/>
    </source>
</evidence>
<sequence>MLTMATKLYFLVAMLATTFFFSPVRLAAATSYDYIVVGGGACGLALANRLSDDLHHSVLIIERGDSVLENPLVYDTSAYGAAFGTHIDYAYQSAPQTYMGNKVETLRAGKALGGTTTINGMSYTRAEAVQIDAWETIGNRGWTWESLVPYYKKNEDFQVPTPAQYSAGANYEPSYHGKAGPLLVGWTYDMQNSSVHTELKRTYEHLGVPYLPDVNGGKMHGYSMFARTVNRAQNVREDAARAYYYPIASRPNLAVMLNTTGNRILWANQTGTFGPAVASGVEVTLSDGTIETVRANKEVILSAGSLISPAILERSGVGNPEVLSQHGIPLVINLATVGENLQDQINTELIYGSSVSYTGQGTYLGHPTAYDIFGTNTTNVGNEVKQNLADYAAKVSAASNGTMSAANLLALFKVQWDIIFENPTPIAEVLVTPKGNNYLTEYWGLLPFARGNVHIASADPLQQPTINPNYMMLGWDMQQQIGSGKFIRRLFSTTPMSAHTTGESTPGYTTLPADATDAQWASWINSASRANFHLVGTAAMMPREMGGVVDTNLMVYGTANVRVVDASVFPFQVCGHLMSTLYAVAERAADIIKAQDYGGLFVQSPVWYV</sequence>
<evidence type="ECO:0000259" key="18">
    <source>
        <dbReference type="PROSITE" id="PS00624"/>
    </source>
</evidence>
<keyword evidence="7" id="KW-0272">Extracellular matrix</keyword>
<dbReference type="PIRSF" id="PIRSF000137">
    <property type="entry name" value="Alcohol_oxidase"/>
    <property type="match status" value="1"/>
</dbReference>
<evidence type="ECO:0000256" key="7">
    <source>
        <dbReference type="ARBA" id="ARBA00022530"/>
    </source>
</evidence>
<name>A0A421D8N4_9EURO</name>
<evidence type="ECO:0000256" key="2">
    <source>
        <dbReference type="ARBA" id="ARBA00004191"/>
    </source>
</evidence>
<dbReference type="PANTHER" id="PTHR11552:SF201">
    <property type="entry name" value="GLUCOSE-METHANOL-CHOLINE OXIDOREDUCTASE N-TERMINAL DOMAIN-CONTAINING PROTEIN"/>
    <property type="match status" value="1"/>
</dbReference>